<dbReference type="PROSITE" id="PS50850">
    <property type="entry name" value="MFS"/>
    <property type="match status" value="1"/>
</dbReference>
<dbReference type="STRING" id="381665.SAMN05216554_2917"/>
<organism evidence="7 8">
    <name type="scientific">Herbiconiux ginsengi</name>
    <dbReference type="NCBI Taxonomy" id="381665"/>
    <lineage>
        <taxon>Bacteria</taxon>
        <taxon>Bacillati</taxon>
        <taxon>Actinomycetota</taxon>
        <taxon>Actinomycetes</taxon>
        <taxon>Micrococcales</taxon>
        <taxon>Microbacteriaceae</taxon>
        <taxon>Herbiconiux</taxon>
    </lineage>
</organism>
<feature type="transmembrane region" description="Helical" evidence="5">
    <location>
        <begin position="236"/>
        <end position="257"/>
    </location>
</feature>
<proteinExistence type="predicted"/>
<comment type="subcellular location">
    <subcellularLocation>
        <location evidence="1">Cell membrane</location>
        <topology evidence="1">Multi-pass membrane protein</topology>
    </subcellularLocation>
</comment>
<evidence type="ECO:0000256" key="5">
    <source>
        <dbReference type="SAM" id="Phobius"/>
    </source>
</evidence>
<dbReference type="InterPro" id="IPR020846">
    <property type="entry name" value="MFS_dom"/>
</dbReference>
<dbReference type="AlphaFoldDB" id="A0A1H3RM95"/>
<evidence type="ECO:0000313" key="7">
    <source>
        <dbReference type="EMBL" id="SDZ26733.1"/>
    </source>
</evidence>
<dbReference type="RefSeq" id="WP_092555049.1">
    <property type="nucleotide sequence ID" value="NZ_FNPZ01000003.1"/>
</dbReference>
<name>A0A1H3RM95_9MICO</name>
<protein>
    <submittedName>
        <fullName evidence="7">Drug resistance transporter, EmrB/QacA subfamily</fullName>
    </submittedName>
</protein>
<dbReference type="PANTHER" id="PTHR42718">
    <property type="entry name" value="MAJOR FACILITATOR SUPERFAMILY MULTIDRUG TRANSPORTER MFSC"/>
    <property type="match status" value="1"/>
</dbReference>
<evidence type="ECO:0000256" key="2">
    <source>
        <dbReference type="ARBA" id="ARBA00022692"/>
    </source>
</evidence>
<feature type="transmembrane region" description="Helical" evidence="5">
    <location>
        <begin position="342"/>
        <end position="364"/>
    </location>
</feature>
<dbReference type="Gene3D" id="1.20.1250.20">
    <property type="entry name" value="MFS general substrate transporter like domains"/>
    <property type="match status" value="1"/>
</dbReference>
<dbReference type="PANTHER" id="PTHR42718:SF39">
    <property type="entry name" value="ACTINORHODIN TRANSPORTER-RELATED"/>
    <property type="match status" value="1"/>
</dbReference>
<dbReference type="GO" id="GO:0005886">
    <property type="term" value="C:plasma membrane"/>
    <property type="evidence" value="ECO:0007669"/>
    <property type="project" value="UniProtKB-SubCell"/>
</dbReference>
<evidence type="ECO:0000256" key="4">
    <source>
        <dbReference type="ARBA" id="ARBA00023136"/>
    </source>
</evidence>
<feature type="transmembrane region" description="Helical" evidence="5">
    <location>
        <begin position="370"/>
        <end position="396"/>
    </location>
</feature>
<feature type="transmembrane region" description="Helical" evidence="5">
    <location>
        <begin position="145"/>
        <end position="168"/>
    </location>
</feature>
<accession>A0A1H3RM95</accession>
<dbReference type="InterPro" id="IPR011701">
    <property type="entry name" value="MFS"/>
</dbReference>
<feature type="transmembrane region" description="Helical" evidence="5">
    <location>
        <begin position="180"/>
        <end position="200"/>
    </location>
</feature>
<feature type="transmembrane region" description="Helical" evidence="5">
    <location>
        <begin position="56"/>
        <end position="74"/>
    </location>
</feature>
<dbReference type="CDD" id="cd17321">
    <property type="entry name" value="MFS_MMR_MDR_like"/>
    <property type="match status" value="1"/>
</dbReference>
<dbReference type="OrthoDB" id="7375466at2"/>
<feature type="transmembrane region" description="Helical" evidence="5">
    <location>
        <begin position="314"/>
        <end position="335"/>
    </location>
</feature>
<keyword evidence="3 5" id="KW-1133">Transmembrane helix</keyword>
<evidence type="ECO:0000313" key="8">
    <source>
        <dbReference type="Proteomes" id="UP000198891"/>
    </source>
</evidence>
<feature type="transmembrane region" description="Helical" evidence="5">
    <location>
        <begin position="112"/>
        <end position="133"/>
    </location>
</feature>
<dbReference type="GO" id="GO:0022857">
    <property type="term" value="F:transmembrane transporter activity"/>
    <property type="evidence" value="ECO:0007669"/>
    <property type="project" value="InterPro"/>
</dbReference>
<feature type="transmembrane region" description="Helical" evidence="5">
    <location>
        <begin position="440"/>
        <end position="463"/>
    </location>
</feature>
<feature type="domain" description="Major facilitator superfamily (MFS) profile" evidence="6">
    <location>
        <begin position="21"/>
        <end position="467"/>
    </location>
</feature>
<dbReference type="EMBL" id="FNPZ01000003">
    <property type="protein sequence ID" value="SDZ26733.1"/>
    <property type="molecule type" value="Genomic_DNA"/>
</dbReference>
<dbReference type="InterPro" id="IPR036259">
    <property type="entry name" value="MFS_trans_sf"/>
</dbReference>
<feature type="transmembrane region" description="Helical" evidence="5">
    <location>
        <begin position="417"/>
        <end position="434"/>
    </location>
</feature>
<feature type="transmembrane region" description="Helical" evidence="5">
    <location>
        <begin position="212"/>
        <end position="230"/>
    </location>
</feature>
<dbReference type="Proteomes" id="UP000198891">
    <property type="component" value="Unassembled WGS sequence"/>
</dbReference>
<keyword evidence="8" id="KW-1185">Reference proteome</keyword>
<evidence type="ECO:0000256" key="1">
    <source>
        <dbReference type="ARBA" id="ARBA00004651"/>
    </source>
</evidence>
<evidence type="ECO:0000256" key="3">
    <source>
        <dbReference type="ARBA" id="ARBA00022989"/>
    </source>
</evidence>
<feature type="transmembrane region" description="Helical" evidence="5">
    <location>
        <begin position="86"/>
        <end position="106"/>
    </location>
</feature>
<dbReference type="Gene3D" id="1.20.1720.10">
    <property type="entry name" value="Multidrug resistance protein D"/>
    <property type="match status" value="1"/>
</dbReference>
<dbReference type="SUPFAM" id="SSF103473">
    <property type="entry name" value="MFS general substrate transporter"/>
    <property type="match status" value="1"/>
</dbReference>
<sequence>MTSTATTATAPSLSTKGVWLTLIVVLLADAMDLIDSTITNVAAPSIVADLGADESVIKWLGAAYALALGSLLVLGGRIGDKFGQRGTFLIGMAGFVAASAAAGVAVSPEMLIGARVAQGVFGAFLIPQGMAIMTATFPKPALQKAFGVFAPMLGVFTVAGPLLGGLLIDANLFGLEWRPVFLINLLLGGFALVMAVKFLPHVPPRPATRIDVFGSVLLVVALFGVLFGLIQGSSDGWGALAIASLAVGAIVFAGFVWRQARTPDPLLPRTLLANRGFTAGLIVGLLVFAGFSGLMYVISLFLQLGLDYSPTQTSLSLIPLTLGIMGGSGIAAALIVKLARRLVVLGLGAMLAGVGLMLVFVTVAGSDLTWWQLAIATLFMGLGAGICFSSIFNTALGDVDAHEAGSASGSLSAVQQVANGIGSALVTSIFLTLLPGGDVGAVSVTLVMLLALLVACLLVVPLLPRTAVAEVE</sequence>
<keyword evidence="4 5" id="KW-0472">Membrane</keyword>
<dbReference type="Pfam" id="PF07690">
    <property type="entry name" value="MFS_1"/>
    <property type="match status" value="1"/>
</dbReference>
<evidence type="ECO:0000259" key="6">
    <source>
        <dbReference type="PROSITE" id="PS50850"/>
    </source>
</evidence>
<gene>
    <name evidence="7" type="ORF">SAMN05216554_2917</name>
</gene>
<reference evidence="7 8" key="1">
    <citation type="submission" date="2016-10" db="EMBL/GenBank/DDBJ databases">
        <authorList>
            <person name="de Groot N.N."/>
        </authorList>
    </citation>
    <scope>NUCLEOTIDE SEQUENCE [LARGE SCALE GENOMIC DNA]</scope>
    <source>
        <strain evidence="7 8">CGMCC 4.3491</strain>
    </source>
</reference>
<feature type="transmembrane region" description="Helical" evidence="5">
    <location>
        <begin position="277"/>
        <end position="302"/>
    </location>
</feature>
<keyword evidence="2 5" id="KW-0812">Transmembrane</keyword>